<sequence>MKINKSIIYFLLTVSIAFTGCEDENRTLMSNDTPGDYDIQYGLFHVYQYDEVNINGIDIASKLDFFDSFRLTLHYTDNRISGVTFDNGEVPFLPFGYEIPEGRQEAYLNTDAVPNELRLKGSETVVAYFEKGEFIIPFQLDCSALSYKYTFKSINQ</sequence>
<evidence type="ECO:0000313" key="1">
    <source>
        <dbReference type="EMBL" id="SCM55170.1"/>
    </source>
</evidence>
<keyword evidence="2" id="KW-1185">Reference proteome</keyword>
<gene>
    <name evidence="1" type="ORF">ING2E5A_0085</name>
</gene>
<dbReference type="KEGG" id="pmuc:ING2E5A_0085"/>
<organism evidence="1 2">
    <name type="scientific">Petrimonas mucosa</name>
    <dbReference type="NCBI Taxonomy" id="1642646"/>
    <lineage>
        <taxon>Bacteria</taxon>
        <taxon>Pseudomonadati</taxon>
        <taxon>Bacteroidota</taxon>
        <taxon>Bacteroidia</taxon>
        <taxon>Bacteroidales</taxon>
        <taxon>Dysgonomonadaceae</taxon>
        <taxon>Petrimonas</taxon>
    </lineage>
</organism>
<accession>A0A1G4G332</accession>
<name>A0A1G4G332_9BACT</name>
<dbReference type="PROSITE" id="PS51257">
    <property type="entry name" value="PROKAR_LIPOPROTEIN"/>
    <property type="match status" value="1"/>
</dbReference>
<evidence type="ECO:0008006" key="3">
    <source>
        <dbReference type="Google" id="ProtNLM"/>
    </source>
</evidence>
<dbReference type="EMBL" id="LT608328">
    <property type="protein sequence ID" value="SCM55170.1"/>
    <property type="molecule type" value="Genomic_DNA"/>
</dbReference>
<evidence type="ECO:0000313" key="2">
    <source>
        <dbReference type="Proteomes" id="UP000178485"/>
    </source>
</evidence>
<proteinExistence type="predicted"/>
<dbReference type="Proteomes" id="UP000178485">
    <property type="component" value="Chromosome i"/>
</dbReference>
<reference evidence="1 2" key="1">
    <citation type="submission" date="2016-08" db="EMBL/GenBank/DDBJ databases">
        <authorList>
            <person name="Seilhamer J.J."/>
        </authorList>
    </citation>
    <scope>NUCLEOTIDE SEQUENCE [LARGE SCALE GENOMIC DNA]</scope>
    <source>
        <strain evidence="1">ING2-E5A</strain>
    </source>
</reference>
<dbReference type="RefSeq" id="WP_071138104.1">
    <property type="nucleotide sequence ID" value="NZ_DUQN01000139.1"/>
</dbReference>
<dbReference type="STRING" id="1642646.ING2E5A_0085"/>
<dbReference type="AlphaFoldDB" id="A0A1G4G332"/>
<protein>
    <recommendedName>
        <fullName evidence="3">Lipoprotein</fullName>
    </recommendedName>
</protein>